<sequence>MRAESLPVHEDVENLGDRPPGIVGMAVETGAQCSYNQESRRAFNQRIEEQLVQPLTSVKPLQRATPETLLLEHTDADVPQKSNNKHKPNPATHRPNHPRRAGNIDAVPGRAALTIHRTSGELRADGKITLSPGAPAEGPTMLKVSLGTNPPA</sequence>
<feature type="region of interest" description="Disordered" evidence="1">
    <location>
        <begin position="125"/>
        <end position="152"/>
    </location>
</feature>
<evidence type="ECO:0000256" key="1">
    <source>
        <dbReference type="SAM" id="MobiDB-lite"/>
    </source>
</evidence>
<feature type="compositionally biased region" description="Basic and acidic residues" evidence="1">
    <location>
        <begin position="1"/>
        <end position="16"/>
    </location>
</feature>
<proteinExistence type="predicted"/>
<name>A0AAV7KP61_PLEWA</name>
<dbReference type="AlphaFoldDB" id="A0AAV7KP61"/>
<feature type="region of interest" description="Disordered" evidence="1">
    <location>
        <begin position="1"/>
        <end position="22"/>
    </location>
</feature>
<accession>A0AAV7KP61</accession>
<protein>
    <submittedName>
        <fullName evidence="2">Uncharacterized protein</fullName>
    </submittedName>
</protein>
<feature type="compositionally biased region" description="Basic residues" evidence="1">
    <location>
        <begin position="83"/>
        <end position="100"/>
    </location>
</feature>
<keyword evidence="3" id="KW-1185">Reference proteome</keyword>
<dbReference type="EMBL" id="JANPWB010000018">
    <property type="protein sequence ID" value="KAJ1079757.1"/>
    <property type="molecule type" value="Genomic_DNA"/>
</dbReference>
<gene>
    <name evidence="2" type="ORF">NDU88_000011</name>
</gene>
<comment type="caution">
    <text evidence="2">The sequence shown here is derived from an EMBL/GenBank/DDBJ whole genome shotgun (WGS) entry which is preliminary data.</text>
</comment>
<evidence type="ECO:0000313" key="2">
    <source>
        <dbReference type="EMBL" id="KAJ1079757.1"/>
    </source>
</evidence>
<feature type="region of interest" description="Disordered" evidence="1">
    <location>
        <begin position="72"/>
        <end position="107"/>
    </location>
</feature>
<dbReference type="Proteomes" id="UP001066276">
    <property type="component" value="Unassembled WGS sequence"/>
</dbReference>
<evidence type="ECO:0000313" key="3">
    <source>
        <dbReference type="Proteomes" id="UP001066276"/>
    </source>
</evidence>
<organism evidence="2 3">
    <name type="scientific">Pleurodeles waltl</name>
    <name type="common">Iberian ribbed newt</name>
    <dbReference type="NCBI Taxonomy" id="8319"/>
    <lineage>
        <taxon>Eukaryota</taxon>
        <taxon>Metazoa</taxon>
        <taxon>Chordata</taxon>
        <taxon>Craniata</taxon>
        <taxon>Vertebrata</taxon>
        <taxon>Euteleostomi</taxon>
        <taxon>Amphibia</taxon>
        <taxon>Batrachia</taxon>
        <taxon>Caudata</taxon>
        <taxon>Salamandroidea</taxon>
        <taxon>Salamandridae</taxon>
        <taxon>Pleurodelinae</taxon>
        <taxon>Pleurodeles</taxon>
    </lineage>
</organism>
<reference evidence="2 3" key="1">
    <citation type="journal article" date="2022" name="bioRxiv">
        <title>Sequencing and chromosome-scale assembly of the giantPleurodeles waltlgenome.</title>
        <authorList>
            <person name="Brown T."/>
            <person name="Elewa A."/>
            <person name="Iarovenko S."/>
            <person name="Subramanian E."/>
            <person name="Araus A.J."/>
            <person name="Petzold A."/>
            <person name="Susuki M."/>
            <person name="Suzuki K.-i.T."/>
            <person name="Hayashi T."/>
            <person name="Toyoda A."/>
            <person name="Oliveira C."/>
            <person name="Osipova E."/>
            <person name="Leigh N.D."/>
            <person name="Simon A."/>
            <person name="Yun M.H."/>
        </authorList>
    </citation>
    <scope>NUCLEOTIDE SEQUENCE [LARGE SCALE GENOMIC DNA]</scope>
    <source>
        <strain evidence="2">20211129_DDA</strain>
        <tissue evidence="2">Liver</tissue>
    </source>
</reference>